<gene>
    <name evidence="3" type="ORF">EAH76_18960</name>
</gene>
<dbReference type="InterPro" id="IPR050266">
    <property type="entry name" value="AB_hydrolase_sf"/>
</dbReference>
<accession>A0A502FIW3</accession>
<evidence type="ECO:0000313" key="4">
    <source>
        <dbReference type="Proteomes" id="UP000319931"/>
    </source>
</evidence>
<evidence type="ECO:0000256" key="1">
    <source>
        <dbReference type="SAM" id="MobiDB-lite"/>
    </source>
</evidence>
<dbReference type="Gene3D" id="3.40.50.1820">
    <property type="entry name" value="alpha/beta hydrolase"/>
    <property type="match status" value="1"/>
</dbReference>
<reference evidence="3 4" key="1">
    <citation type="journal article" date="2019" name="Environ. Microbiol.">
        <title>Species interactions and distinct microbial communities in high Arctic permafrost affected cryosols are associated with the CH4 and CO2 gas fluxes.</title>
        <authorList>
            <person name="Altshuler I."/>
            <person name="Hamel J."/>
            <person name="Turney S."/>
            <person name="Magnuson E."/>
            <person name="Levesque R."/>
            <person name="Greer C."/>
            <person name="Whyte L.G."/>
        </authorList>
    </citation>
    <scope>NUCLEOTIDE SEQUENCE [LARGE SCALE GENOMIC DNA]</scope>
    <source>
        <strain evidence="3 4">E6.1</strain>
    </source>
</reference>
<name>A0A502FIW3_9SPHN</name>
<sequence length="295" mass="32253">MHARSRRDPTQFGRERSGRAGTDRTRRRVSRARRGYADGPFGQIHYQQQGEGAPLVLLHQAPMTAAQFDNVYAPLAARGIRAIGIDMPGFGQSDPTDVTPTIADYAQIVPAVLDALGIARADVLGHHTGALVANEAAILFPERVRAIILNGPLVIDEAERQKYWATGHQWELNWAEHSGGTHFNELFEIREAFAAGTVPLARISDYVVQALSGKGLFWYGHHAAYQYRQDERLALVTQPGMILTNTGDIIYPHALAARAIRPDFAFVALEGGGVDIVDQQPEAWADAVAGFLQGL</sequence>
<dbReference type="AlphaFoldDB" id="A0A502FIW3"/>
<organism evidence="3 4">
    <name type="scientific">Sphingomonas glacialis</name>
    <dbReference type="NCBI Taxonomy" id="658225"/>
    <lineage>
        <taxon>Bacteria</taxon>
        <taxon>Pseudomonadati</taxon>
        <taxon>Pseudomonadota</taxon>
        <taxon>Alphaproteobacteria</taxon>
        <taxon>Sphingomonadales</taxon>
        <taxon>Sphingomonadaceae</taxon>
        <taxon>Sphingomonas</taxon>
    </lineage>
</organism>
<evidence type="ECO:0000259" key="2">
    <source>
        <dbReference type="Pfam" id="PF00561"/>
    </source>
</evidence>
<keyword evidence="3" id="KW-0378">Hydrolase</keyword>
<dbReference type="OrthoDB" id="7618865at2"/>
<dbReference type="GO" id="GO:0016787">
    <property type="term" value="F:hydrolase activity"/>
    <property type="evidence" value="ECO:0007669"/>
    <property type="project" value="UniProtKB-KW"/>
</dbReference>
<protein>
    <submittedName>
        <fullName evidence="3">Alpha/beta hydrolase</fullName>
    </submittedName>
</protein>
<keyword evidence="4" id="KW-1185">Reference proteome</keyword>
<dbReference type="PANTHER" id="PTHR43798">
    <property type="entry name" value="MONOACYLGLYCEROL LIPASE"/>
    <property type="match status" value="1"/>
</dbReference>
<proteinExistence type="predicted"/>
<feature type="compositionally biased region" description="Basic residues" evidence="1">
    <location>
        <begin position="25"/>
        <end position="34"/>
    </location>
</feature>
<dbReference type="InterPro" id="IPR000073">
    <property type="entry name" value="AB_hydrolase_1"/>
</dbReference>
<dbReference type="Pfam" id="PF00561">
    <property type="entry name" value="Abhydrolase_1"/>
    <property type="match status" value="1"/>
</dbReference>
<dbReference type="EMBL" id="RCZC01000007">
    <property type="protein sequence ID" value="TPG49420.1"/>
    <property type="molecule type" value="Genomic_DNA"/>
</dbReference>
<dbReference type="InterPro" id="IPR000639">
    <property type="entry name" value="Epox_hydrolase-like"/>
</dbReference>
<comment type="caution">
    <text evidence="3">The sequence shown here is derived from an EMBL/GenBank/DDBJ whole genome shotgun (WGS) entry which is preliminary data.</text>
</comment>
<feature type="region of interest" description="Disordered" evidence="1">
    <location>
        <begin position="1"/>
        <end position="43"/>
    </location>
</feature>
<feature type="domain" description="AB hydrolase-1" evidence="2">
    <location>
        <begin position="54"/>
        <end position="171"/>
    </location>
</feature>
<dbReference type="PRINTS" id="PR00111">
    <property type="entry name" value="ABHYDROLASE"/>
</dbReference>
<dbReference type="PRINTS" id="PR00412">
    <property type="entry name" value="EPOXHYDRLASE"/>
</dbReference>
<dbReference type="InterPro" id="IPR029058">
    <property type="entry name" value="AB_hydrolase_fold"/>
</dbReference>
<evidence type="ECO:0000313" key="3">
    <source>
        <dbReference type="EMBL" id="TPG49420.1"/>
    </source>
</evidence>
<dbReference type="Proteomes" id="UP000319931">
    <property type="component" value="Unassembled WGS sequence"/>
</dbReference>
<dbReference type="SUPFAM" id="SSF53474">
    <property type="entry name" value="alpha/beta-Hydrolases"/>
    <property type="match status" value="1"/>
</dbReference>
<feature type="compositionally biased region" description="Basic and acidic residues" evidence="1">
    <location>
        <begin position="1"/>
        <end position="24"/>
    </location>
</feature>